<dbReference type="InterPro" id="IPR052518">
    <property type="entry name" value="CHR_Transporter"/>
</dbReference>
<evidence type="ECO:0000256" key="5">
    <source>
        <dbReference type="ARBA" id="ARBA00022989"/>
    </source>
</evidence>
<comment type="similarity">
    <text evidence="2">Belongs to the chromate ion transporter (CHR) (TC 2.A.51) family.</text>
</comment>
<evidence type="ECO:0000256" key="3">
    <source>
        <dbReference type="ARBA" id="ARBA00022475"/>
    </source>
</evidence>
<dbReference type="GO" id="GO:0015109">
    <property type="term" value="F:chromate transmembrane transporter activity"/>
    <property type="evidence" value="ECO:0007669"/>
    <property type="project" value="InterPro"/>
</dbReference>
<proteinExistence type="inferred from homology"/>
<reference evidence="8" key="1">
    <citation type="submission" date="2019-08" db="EMBL/GenBank/DDBJ databases">
        <authorList>
            <person name="Kucharzyk K."/>
            <person name="Murdoch R.W."/>
            <person name="Higgins S."/>
            <person name="Loffler F."/>
        </authorList>
    </citation>
    <scope>NUCLEOTIDE SEQUENCE</scope>
</reference>
<evidence type="ECO:0000256" key="4">
    <source>
        <dbReference type="ARBA" id="ARBA00022692"/>
    </source>
</evidence>
<dbReference type="GO" id="GO:0005886">
    <property type="term" value="C:plasma membrane"/>
    <property type="evidence" value="ECO:0007669"/>
    <property type="project" value="UniProtKB-SubCell"/>
</dbReference>
<dbReference type="PANTHER" id="PTHR43663:SF1">
    <property type="entry name" value="CHROMATE TRANSPORTER"/>
    <property type="match status" value="1"/>
</dbReference>
<dbReference type="InterPro" id="IPR003370">
    <property type="entry name" value="Chromate_transpt"/>
</dbReference>
<feature type="transmembrane region" description="Helical" evidence="7">
    <location>
        <begin position="112"/>
        <end position="128"/>
    </location>
</feature>
<evidence type="ECO:0008006" key="9">
    <source>
        <dbReference type="Google" id="ProtNLM"/>
    </source>
</evidence>
<dbReference type="EMBL" id="VSSQ01056276">
    <property type="protein sequence ID" value="MPN10133.1"/>
    <property type="molecule type" value="Genomic_DNA"/>
</dbReference>
<evidence type="ECO:0000313" key="8">
    <source>
        <dbReference type="EMBL" id="MPN10133.1"/>
    </source>
</evidence>
<evidence type="ECO:0000256" key="2">
    <source>
        <dbReference type="ARBA" id="ARBA00005262"/>
    </source>
</evidence>
<feature type="transmembrane region" description="Helical" evidence="7">
    <location>
        <begin position="78"/>
        <end position="100"/>
    </location>
</feature>
<name>A0A645FCN9_9ZZZZ</name>
<feature type="transmembrane region" description="Helical" evidence="7">
    <location>
        <begin position="134"/>
        <end position="150"/>
    </location>
</feature>
<sequence length="156" mass="16796">MKRKFVDELHWIDEDEILDLTALAQSSPGAIAVNAAILVGWRVAGFAGMLVAIVGTILPPMTILYIISFFYAAFASNLYVAMVLKGMQAGVAAVILDVVFSLGGKVVKEKSVLNFVIMALAFCAVFFFNVNVIYIILAAALTGLVRALVLQRGKKL</sequence>
<keyword evidence="4 7" id="KW-0812">Transmembrane</keyword>
<dbReference type="AlphaFoldDB" id="A0A645FCN9"/>
<evidence type="ECO:0000256" key="7">
    <source>
        <dbReference type="SAM" id="Phobius"/>
    </source>
</evidence>
<protein>
    <recommendedName>
        <fullName evidence="9">Chromate transport protein</fullName>
    </recommendedName>
</protein>
<accession>A0A645FCN9</accession>
<evidence type="ECO:0000256" key="1">
    <source>
        <dbReference type="ARBA" id="ARBA00004651"/>
    </source>
</evidence>
<keyword evidence="3" id="KW-1003">Cell membrane</keyword>
<keyword evidence="5 7" id="KW-1133">Transmembrane helix</keyword>
<dbReference type="Pfam" id="PF02417">
    <property type="entry name" value="Chromate_transp"/>
    <property type="match status" value="1"/>
</dbReference>
<keyword evidence="6 7" id="KW-0472">Membrane</keyword>
<organism evidence="8">
    <name type="scientific">bioreactor metagenome</name>
    <dbReference type="NCBI Taxonomy" id="1076179"/>
    <lineage>
        <taxon>unclassified sequences</taxon>
        <taxon>metagenomes</taxon>
        <taxon>ecological metagenomes</taxon>
    </lineage>
</organism>
<comment type="subcellular location">
    <subcellularLocation>
        <location evidence="1">Cell membrane</location>
        <topology evidence="1">Multi-pass membrane protein</topology>
    </subcellularLocation>
</comment>
<gene>
    <name evidence="8" type="ORF">SDC9_157428</name>
</gene>
<feature type="transmembrane region" description="Helical" evidence="7">
    <location>
        <begin position="48"/>
        <end position="72"/>
    </location>
</feature>
<dbReference type="PANTHER" id="PTHR43663">
    <property type="entry name" value="CHROMATE TRANSPORT PROTEIN-RELATED"/>
    <property type="match status" value="1"/>
</dbReference>
<evidence type="ECO:0000256" key="6">
    <source>
        <dbReference type="ARBA" id="ARBA00023136"/>
    </source>
</evidence>
<comment type="caution">
    <text evidence="8">The sequence shown here is derived from an EMBL/GenBank/DDBJ whole genome shotgun (WGS) entry which is preliminary data.</text>
</comment>